<sequence length="106" mass="11870">MADTIPSISNPIRTIIQALLAAAAADHAKPNPEVFNLQFYSKLALQELLEWDETRGLHYLSNKVQSVMEFRTGKKGNEFVSALSLLDGSMGPEREVKIDRSKIHFL</sequence>
<keyword evidence="2" id="KW-1185">Reference proteome</keyword>
<evidence type="ECO:0000313" key="1">
    <source>
        <dbReference type="EMBL" id="KAJ8062737.1"/>
    </source>
</evidence>
<reference evidence="1" key="1">
    <citation type="submission" date="2022-11" db="EMBL/GenBank/DDBJ databases">
        <title>Genome Resource of Sclerotinia nivalis Strain SnTB1, a Plant Pathogen Isolated from American Ginseng.</title>
        <authorList>
            <person name="Fan S."/>
        </authorList>
    </citation>
    <scope>NUCLEOTIDE SEQUENCE</scope>
    <source>
        <strain evidence="1">SnTB1</strain>
    </source>
</reference>
<dbReference type="Proteomes" id="UP001152300">
    <property type="component" value="Unassembled WGS sequence"/>
</dbReference>
<organism evidence="1 2">
    <name type="scientific">Sclerotinia nivalis</name>
    <dbReference type="NCBI Taxonomy" id="352851"/>
    <lineage>
        <taxon>Eukaryota</taxon>
        <taxon>Fungi</taxon>
        <taxon>Dikarya</taxon>
        <taxon>Ascomycota</taxon>
        <taxon>Pezizomycotina</taxon>
        <taxon>Leotiomycetes</taxon>
        <taxon>Helotiales</taxon>
        <taxon>Sclerotiniaceae</taxon>
        <taxon>Sclerotinia</taxon>
    </lineage>
</organism>
<evidence type="ECO:0000313" key="2">
    <source>
        <dbReference type="Proteomes" id="UP001152300"/>
    </source>
</evidence>
<protein>
    <submittedName>
        <fullName evidence="1">Uncharacterized protein</fullName>
    </submittedName>
</protein>
<accession>A0A9X0AH99</accession>
<dbReference type="AlphaFoldDB" id="A0A9X0AH99"/>
<dbReference type="EMBL" id="JAPEIS010000009">
    <property type="protein sequence ID" value="KAJ8062737.1"/>
    <property type="molecule type" value="Genomic_DNA"/>
</dbReference>
<comment type="caution">
    <text evidence="1">The sequence shown here is derived from an EMBL/GenBank/DDBJ whole genome shotgun (WGS) entry which is preliminary data.</text>
</comment>
<gene>
    <name evidence="1" type="ORF">OCU04_008001</name>
</gene>
<proteinExistence type="predicted"/>
<name>A0A9X0AH99_9HELO</name>